<protein>
    <submittedName>
        <fullName evidence="1">Uncharacterized protein</fullName>
    </submittedName>
</protein>
<dbReference type="EMBL" id="MAYW01000267">
    <property type="protein sequence ID" value="ODS30183.1"/>
    <property type="molecule type" value="Genomic_DNA"/>
</dbReference>
<name>A0A1E3X3E4_9BACT</name>
<accession>A0A1E3X3E4</accession>
<comment type="caution">
    <text evidence="1">The sequence shown here is derived from an EMBL/GenBank/DDBJ whole genome shotgun (WGS) entry which is preliminary data.</text>
</comment>
<evidence type="ECO:0000313" key="1">
    <source>
        <dbReference type="EMBL" id="ODS30183.1"/>
    </source>
</evidence>
<gene>
    <name evidence="1" type="ORF">SCARUB_04704</name>
</gene>
<dbReference type="SUPFAM" id="SSF82171">
    <property type="entry name" value="DPP6 N-terminal domain-like"/>
    <property type="match status" value="1"/>
</dbReference>
<proteinExistence type="predicted"/>
<dbReference type="Proteomes" id="UP000094056">
    <property type="component" value="Unassembled WGS sequence"/>
</dbReference>
<evidence type="ECO:0000313" key="2">
    <source>
        <dbReference type="Proteomes" id="UP000094056"/>
    </source>
</evidence>
<reference evidence="1 2" key="1">
    <citation type="submission" date="2016-07" db="EMBL/GenBank/DDBJ databases">
        <title>Draft genome of Scalindua rubra, obtained from a brine-seawater interface in the Red Sea, sheds light on salt adaptation in anammox bacteria.</title>
        <authorList>
            <person name="Speth D.R."/>
            <person name="Lagkouvardos I."/>
            <person name="Wang Y."/>
            <person name="Qian P.-Y."/>
            <person name="Dutilh B.E."/>
            <person name="Jetten M.S."/>
        </authorList>
    </citation>
    <scope>NUCLEOTIDE SEQUENCE [LARGE SCALE GENOMIC DNA]</scope>
    <source>
        <strain evidence="1">BSI-1</strain>
    </source>
</reference>
<dbReference type="AlphaFoldDB" id="A0A1E3X3E4"/>
<sequence>MKHFERIIYERVKQYPRLKKTVVDTYQLLFSLLPGAKSNTLYPIQIREGFFYGFHDKCPWSPDSTMLLAHKYRDTLRMPRTDESIEVGYFAEDGNKRFVSLGETYCWNWQMGSMLQWVGKMSTIIFNDFDGNRHISRILDKEGYEIERFPIPVAALSRDGKWAVSHNFARLRRFAPAYGYANGMDPEEENPIPEEEGITLLNLETGETQFMFSVADIAKISAEPSMEKGFHYFTHCLFSPSDVRFLFYHRWVLPNGQTWTRMISCNRDGSDLFIFPTAGTVTHVAWKDDSTILAYAYTRELGGGYYLFSDQSSDFDIFGGGHFSSDGHPQFSPDGNRVITDTYPNHRRVQYLILYDLQKNKRWDLAALRSPWKYRHDVRCDLHPRWGRSGEQVCFDSAHTGIRALCTMKLD</sequence>
<organism evidence="1 2">
    <name type="scientific">Candidatus Scalindua rubra</name>
    <dbReference type="NCBI Taxonomy" id="1872076"/>
    <lineage>
        <taxon>Bacteria</taxon>
        <taxon>Pseudomonadati</taxon>
        <taxon>Planctomycetota</taxon>
        <taxon>Candidatus Brocadiia</taxon>
        <taxon>Candidatus Brocadiales</taxon>
        <taxon>Candidatus Scalinduaceae</taxon>
        <taxon>Candidatus Scalindua</taxon>
    </lineage>
</organism>
<dbReference type="InterPro" id="IPR015943">
    <property type="entry name" value="WD40/YVTN_repeat-like_dom_sf"/>
</dbReference>
<dbReference type="Gene3D" id="2.130.10.10">
    <property type="entry name" value="YVTN repeat-like/Quinoprotein amine dehydrogenase"/>
    <property type="match status" value="1"/>
</dbReference>